<evidence type="ECO:0000256" key="1">
    <source>
        <dbReference type="ARBA" id="ARBA00022553"/>
    </source>
</evidence>
<feature type="chain" id="PRO_5028861535" description="Two component regulator three Y domain-containing protein" evidence="3">
    <location>
        <begin position="20"/>
        <end position="1020"/>
    </location>
</feature>
<proteinExistence type="predicted"/>
<feature type="signal peptide" evidence="3">
    <location>
        <begin position="1"/>
        <end position="19"/>
    </location>
</feature>
<dbReference type="PANTHER" id="PTHR43547:SF2">
    <property type="entry name" value="HYBRID SIGNAL TRANSDUCTION HISTIDINE KINASE C"/>
    <property type="match status" value="1"/>
</dbReference>
<organism evidence="5 6">
    <name type="scientific">Lacibacter sediminis</name>
    <dbReference type="NCBI Taxonomy" id="2760713"/>
    <lineage>
        <taxon>Bacteria</taxon>
        <taxon>Pseudomonadati</taxon>
        <taxon>Bacteroidota</taxon>
        <taxon>Chitinophagia</taxon>
        <taxon>Chitinophagales</taxon>
        <taxon>Chitinophagaceae</taxon>
        <taxon>Lacibacter</taxon>
    </lineage>
</organism>
<accession>A0A7G5XHY2</accession>
<dbReference type="InterPro" id="IPR013783">
    <property type="entry name" value="Ig-like_fold"/>
</dbReference>
<keyword evidence="3" id="KW-0732">Signal</keyword>
<dbReference type="SUPFAM" id="SSF101898">
    <property type="entry name" value="NHL repeat"/>
    <property type="match status" value="1"/>
</dbReference>
<dbReference type="Gene3D" id="2.60.40.10">
    <property type="entry name" value="Immunoglobulins"/>
    <property type="match status" value="1"/>
</dbReference>
<feature type="transmembrane region" description="Helical" evidence="2">
    <location>
        <begin position="793"/>
        <end position="810"/>
    </location>
</feature>
<dbReference type="InterPro" id="IPR015943">
    <property type="entry name" value="WD40/YVTN_repeat-like_dom_sf"/>
</dbReference>
<feature type="domain" description="Two component regulator three Y" evidence="4">
    <location>
        <begin position="729"/>
        <end position="783"/>
    </location>
</feature>
<protein>
    <recommendedName>
        <fullName evidence="4">Two component regulator three Y domain-containing protein</fullName>
    </recommendedName>
</protein>
<dbReference type="Gene3D" id="6.10.250.2870">
    <property type="match status" value="1"/>
</dbReference>
<dbReference type="GO" id="GO:0000155">
    <property type="term" value="F:phosphorelay sensor kinase activity"/>
    <property type="evidence" value="ECO:0007669"/>
    <property type="project" value="TreeGrafter"/>
</dbReference>
<evidence type="ECO:0000256" key="3">
    <source>
        <dbReference type="SAM" id="SignalP"/>
    </source>
</evidence>
<reference evidence="6" key="1">
    <citation type="submission" date="2020-08" db="EMBL/GenBank/DDBJ databases">
        <title>Lacibacter sp. S13-6-6 genome sequencing.</title>
        <authorList>
            <person name="Jin L."/>
        </authorList>
    </citation>
    <scope>NUCLEOTIDE SEQUENCE [LARGE SCALE GENOMIC DNA]</scope>
    <source>
        <strain evidence="6">S13-6-6</strain>
    </source>
</reference>
<sequence length="1020" mass="116684">MLHKLSLIFLFFCFLNSVAAQETLNYTFTHYNTSSGLLSNQVNTVVQDEQGYIWTGSVDGLQRFDGIRYKTFRHRKNDNTTIPSNPITQLLIDSSKNLWVLLSDGHIGIFSTKNFRFNEATVYALNKYATATSVKKIILDSKGDLFLLLGGHELLVYDVSKHTFVSAHKRFKIPEGWNIGDFAQQPGSGKYWFTTKDGTIAIFNEATNNLSTAFNNIDKEKIIDQFKGKITPYVYFFDSKNRVWFLNWGPGFPYIYSYDLKKNDLHLSAAELHGYLKSYYEVHGFLEQKDGSIWIRGLQVFARFNERTKIFDFVNNGYTSERSIAYEHVRGLTEDRENNIWVATNNNGLYRFNPAQHVFQNIAHINRVTERPGRGGVLAAIEMKDGTILTSAWGDGLYHYDKNLKPLPINVKGIDERLSYSIWSMFASSDSNTIWLSAQPGFIKVNQQTRTSAYYNPPALQNRTVRQLVEDKLGNLWFGMQSIGLYKWTATTGNKDYTNGIKLVTSLPANQVNKIIVDSKGLVWIAFANFGIYACDPATDKVIYHFSLDGKGAYKLPQEGVSSVLEYNDSTMIITTGSQILLFNRQTKKSKLLGNAETISGYIASLEKDRNGYVWLSSTSGLYRINIQKNLFIRFGKTDGIDNEDFILASSRRLSDGRLLFGSSNQFVAFDPVSIILNNAKPKAIITDFKVRNKSIPVDSLLKLDLINLKPGNNSVIIEFSSLQYGSSSIIQYKMDKIDKDWQSADNNNQAVYSYLPNGTYTFRLRIMDEEGRFTEQQTNLRIKMNAPFWKSWWFYSLLILAGGAIIFWLDRERMKRKEAMQEMRSGIADNLHKEVNTALNNINILSEMAKLKADKDPEKSKEYIEQIHAKSHNMMIAMDDMLWSIDPDNDNMSKTVERMKEYLDALNNRNGAEIDILVDKNVEALSLNMKLRHESFLLFKEAVKSLIYAGAQKCNIHISYEKPKLQFTMQFKNDCCDMQQLNNLLQRQDMEHRLKTIKAQLDVQVHKSSSIFVLLVPVV</sequence>
<evidence type="ECO:0000313" key="6">
    <source>
        <dbReference type="Proteomes" id="UP000515344"/>
    </source>
</evidence>
<keyword evidence="6" id="KW-1185">Reference proteome</keyword>
<evidence type="ECO:0000259" key="4">
    <source>
        <dbReference type="Pfam" id="PF07495"/>
    </source>
</evidence>
<dbReference type="EMBL" id="CP060007">
    <property type="protein sequence ID" value="QNA45085.1"/>
    <property type="molecule type" value="Genomic_DNA"/>
</dbReference>
<gene>
    <name evidence="5" type="ORF">H4075_02485</name>
</gene>
<dbReference type="RefSeq" id="WP_182803833.1">
    <property type="nucleotide sequence ID" value="NZ_CP060007.1"/>
</dbReference>
<dbReference type="Pfam" id="PF07495">
    <property type="entry name" value="Y_Y_Y"/>
    <property type="match status" value="1"/>
</dbReference>
<evidence type="ECO:0000256" key="2">
    <source>
        <dbReference type="SAM" id="Phobius"/>
    </source>
</evidence>
<keyword evidence="2" id="KW-1133">Transmembrane helix</keyword>
<evidence type="ECO:0000313" key="5">
    <source>
        <dbReference type="EMBL" id="QNA45085.1"/>
    </source>
</evidence>
<dbReference type="PANTHER" id="PTHR43547">
    <property type="entry name" value="TWO-COMPONENT HISTIDINE KINASE"/>
    <property type="match status" value="1"/>
</dbReference>
<dbReference type="Gene3D" id="2.130.10.10">
    <property type="entry name" value="YVTN repeat-like/Quinoprotein amine dehydrogenase"/>
    <property type="match status" value="2"/>
</dbReference>
<dbReference type="InterPro" id="IPR011123">
    <property type="entry name" value="Y_Y_Y"/>
</dbReference>
<dbReference type="SUPFAM" id="SSF63829">
    <property type="entry name" value="Calcium-dependent phosphotriesterase"/>
    <property type="match status" value="2"/>
</dbReference>
<keyword evidence="1" id="KW-0597">Phosphoprotein</keyword>
<keyword evidence="2" id="KW-0472">Membrane</keyword>
<dbReference type="CDD" id="cd00146">
    <property type="entry name" value="PKD"/>
    <property type="match status" value="1"/>
</dbReference>
<keyword evidence="2" id="KW-0812">Transmembrane</keyword>
<dbReference type="AlphaFoldDB" id="A0A7G5XHY2"/>
<dbReference type="KEGG" id="lacs:H4075_02485"/>
<dbReference type="Proteomes" id="UP000515344">
    <property type="component" value="Chromosome"/>
</dbReference>
<name>A0A7G5XHY2_9BACT</name>